<organism evidence="2 3">
    <name type="scientific">Methylocystis borbori</name>
    <dbReference type="NCBI Taxonomy" id="3118750"/>
    <lineage>
        <taxon>Bacteria</taxon>
        <taxon>Pseudomonadati</taxon>
        <taxon>Pseudomonadota</taxon>
        <taxon>Alphaproteobacteria</taxon>
        <taxon>Hyphomicrobiales</taxon>
        <taxon>Methylocystaceae</taxon>
        <taxon>Methylocystis</taxon>
    </lineage>
</organism>
<reference evidence="2 3" key="1">
    <citation type="submission" date="2024-02" db="EMBL/GenBank/DDBJ databases">
        <authorList>
            <person name="Grouzdev D."/>
        </authorList>
    </citation>
    <scope>NUCLEOTIDE SEQUENCE [LARGE SCALE GENOMIC DNA]</scope>
    <source>
        <strain evidence="2 3">9N</strain>
    </source>
</reference>
<dbReference type="Gene3D" id="3.40.630.30">
    <property type="match status" value="1"/>
</dbReference>
<proteinExistence type="predicted"/>
<keyword evidence="3" id="KW-1185">Reference proteome</keyword>
<dbReference type="SUPFAM" id="SSF55729">
    <property type="entry name" value="Acyl-CoA N-acyltransferases (Nat)"/>
    <property type="match status" value="1"/>
</dbReference>
<dbReference type="EMBL" id="JAZHYN010000004">
    <property type="protein sequence ID" value="MEF3365324.1"/>
    <property type="molecule type" value="Genomic_DNA"/>
</dbReference>
<dbReference type="Proteomes" id="UP001350748">
    <property type="component" value="Unassembled WGS sequence"/>
</dbReference>
<sequence>MSKPHNPEHLAELRLSMESDGGDLVRAFIREAALADGVSPTISSLIAADAQETWLALCQSHPGRERASVVLSSSRGEVRARIQLKGHSRFSAIVASLGDRMRRDAALSYRERGVDGWEITLHRGLDPSNEPAGPLAEPPEKAAAPTDAVRIDLPEERDSAAIARCFLAVYGHNYLHPEVFSPRRYWRKVESGEVIPVVSRDETGDVIGHVALEREPGAAIAERGEAVVLPAYRGRHLLERMTERLTTEALRLGLVGIYAEPVTTHIFSQRNDERAGMPTCAILLGASPETSHAKDLPAPPAGQRQSFLLTFRFLGAAPKREIVAPKEYLEVLSEIYASLGVDVSISEGRTPTAAQSMTSVTVNDRGFGKLRFETIGSNIGIELTQAMSDLAGLGARTVQLSAHVDDPGLPLLTESARRLGFFFCGLGPAFSEGRDLLFMQRLSEPLDIEELQLFTDRTKELAAFIERDRRSAASQR</sequence>
<comment type="caution">
    <text evidence="2">The sequence shown here is derived from an EMBL/GenBank/DDBJ whole genome shotgun (WGS) entry which is preliminary data.</text>
</comment>
<name>A0ABU7XD60_9HYPH</name>
<dbReference type="InterPro" id="IPR016181">
    <property type="entry name" value="Acyl_CoA_acyltransferase"/>
</dbReference>
<feature type="compositionally biased region" description="Low complexity" evidence="1">
    <location>
        <begin position="130"/>
        <end position="143"/>
    </location>
</feature>
<accession>A0ABU7XD60</accession>
<evidence type="ECO:0000256" key="1">
    <source>
        <dbReference type="SAM" id="MobiDB-lite"/>
    </source>
</evidence>
<dbReference type="RefSeq" id="WP_332080231.1">
    <property type="nucleotide sequence ID" value="NZ_JAZHYN010000004.1"/>
</dbReference>
<evidence type="ECO:0000313" key="3">
    <source>
        <dbReference type="Proteomes" id="UP001350748"/>
    </source>
</evidence>
<gene>
    <name evidence="2" type="ORF">V3H18_02120</name>
</gene>
<evidence type="ECO:0000313" key="2">
    <source>
        <dbReference type="EMBL" id="MEF3365324.1"/>
    </source>
</evidence>
<evidence type="ECO:0008006" key="4">
    <source>
        <dbReference type="Google" id="ProtNLM"/>
    </source>
</evidence>
<feature type="region of interest" description="Disordered" evidence="1">
    <location>
        <begin position="123"/>
        <end position="143"/>
    </location>
</feature>
<protein>
    <recommendedName>
        <fullName evidence="4">N-acetyltransferase domain-containing protein</fullName>
    </recommendedName>
</protein>